<sequence length="174" mass="19281">MFKMLRPRYIPAFAPIILFLVSSGSIGFALYAQYVQKLLPCILCLYQRKPFYIVIGLSVLALLLIRFPKAARAIVYLCGLTFAVGTGIAIYHVGVQELWWQGPAMCGGVQSGASSLAELKAQLLAQPIIRCDKIDWTLFGITMPTVNVFFSAALTIFCFIAPSRWMKKEGEHGL</sequence>
<feature type="transmembrane region" description="Helical" evidence="5">
    <location>
        <begin position="136"/>
        <end position="160"/>
    </location>
</feature>
<comment type="caution">
    <text evidence="6">The sequence shown here is derived from an EMBL/GenBank/DDBJ whole genome shotgun (WGS) entry which is preliminary data.</text>
</comment>
<protein>
    <submittedName>
        <fullName evidence="6">Disulfide bond formation protein DsbB</fullName>
    </submittedName>
</protein>
<name>A0A367X4M2_9PROT</name>
<evidence type="ECO:0000256" key="4">
    <source>
        <dbReference type="ARBA" id="ARBA00023136"/>
    </source>
</evidence>
<feature type="transmembrane region" description="Helical" evidence="5">
    <location>
        <begin position="12"/>
        <end position="31"/>
    </location>
</feature>
<evidence type="ECO:0000256" key="3">
    <source>
        <dbReference type="ARBA" id="ARBA00022989"/>
    </source>
</evidence>
<feature type="transmembrane region" description="Helical" evidence="5">
    <location>
        <begin position="74"/>
        <end position="93"/>
    </location>
</feature>
<feature type="transmembrane region" description="Helical" evidence="5">
    <location>
        <begin position="51"/>
        <end position="67"/>
    </location>
</feature>
<dbReference type="RefSeq" id="WP_114097163.1">
    <property type="nucleotide sequence ID" value="NZ_JPWI01000002.1"/>
</dbReference>
<keyword evidence="2 5" id="KW-0812">Transmembrane</keyword>
<dbReference type="EMBL" id="JPWI01000002">
    <property type="protein sequence ID" value="RCK48020.1"/>
    <property type="molecule type" value="Genomic_DNA"/>
</dbReference>
<dbReference type="InterPro" id="IPR003752">
    <property type="entry name" value="DiS_bond_form_DsbB/BdbC"/>
</dbReference>
<dbReference type="InterPro" id="IPR023380">
    <property type="entry name" value="DsbB-like_sf"/>
</dbReference>
<proteinExistence type="predicted"/>
<evidence type="ECO:0000313" key="7">
    <source>
        <dbReference type="Proteomes" id="UP000252255"/>
    </source>
</evidence>
<comment type="subcellular location">
    <subcellularLocation>
        <location evidence="1">Membrane</location>
        <topology evidence="1">Multi-pass membrane protein</topology>
    </subcellularLocation>
</comment>
<evidence type="ECO:0000313" key="6">
    <source>
        <dbReference type="EMBL" id="RCK48020.1"/>
    </source>
</evidence>
<dbReference type="Proteomes" id="UP000252255">
    <property type="component" value="Unassembled WGS sequence"/>
</dbReference>
<dbReference type="OrthoDB" id="9808637at2"/>
<dbReference type="GO" id="GO:0016020">
    <property type="term" value="C:membrane"/>
    <property type="evidence" value="ECO:0007669"/>
    <property type="project" value="UniProtKB-SubCell"/>
</dbReference>
<dbReference type="SUPFAM" id="SSF158442">
    <property type="entry name" value="DsbB-like"/>
    <property type="match status" value="1"/>
</dbReference>
<dbReference type="Gene3D" id="1.20.1550.10">
    <property type="entry name" value="DsbB-like"/>
    <property type="match status" value="1"/>
</dbReference>
<evidence type="ECO:0000256" key="5">
    <source>
        <dbReference type="SAM" id="Phobius"/>
    </source>
</evidence>
<dbReference type="Pfam" id="PF02600">
    <property type="entry name" value="DsbB"/>
    <property type="match status" value="1"/>
</dbReference>
<dbReference type="GO" id="GO:0006457">
    <property type="term" value="P:protein folding"/>
    <property type="evidence" value="ECO:0007669"/>
    <property type="project" value="InterPro"/>
</dbReference>
<gene>
    <name evidence="6" type="ORF">TH30_06215</name>
</gene>
<accession>A0A367X4M2</accession>
<organism evidence="6 7">
    <name type="scientific">Thalassospira profundimaris</name>
    <dbReference type="NCBI Taxonomy" id="502049"/>
    <lineage>
        <taxon>Bacteria</taxon>
        <taxon>Pseudomonadati</taxon>
        <taxon>Pseudomonadota</taxon>
        <taxon>Alphaproteobacteria</taxon>
        <taxon>Rhodospirillales</taxon>
        <taxon>Thalassospiraceae</taxon>
        <taxon>Thalassospira</taxon>
    </lineage>
</organism>
<keyword evidence="4 5" id="KW-0472">Membrane</keyword>
<evidence type="ECO:0000256" key="2">
    <source>
        <dbReference type="ARBA" id="ARBA00022692"/>
    </source>
</evidence>
<dbReference type="AlphaFoldDB" id="A0A367X4M2"/>
<evidence type="ECO:0000256" key="1">
    <source>
        <dbReference type="ARBA" id="ARBA00004141"/>
    </source>
</evidence>
<dbReference type="GO" id="GO:0015035">
    <property type="term" value="F:protein-disulfide reductase activity"/>
    <property type="evidence" value="ECO:0007669"/>
    <property type="project" value="InterPro"/>
</dbReference>
<keyword evidence="3 5" id="KW-1133">Transmembrane helix</keyword>
<reference evidence="6 7" key="1">
    <citation type="submission" date="2014-07" db="EMBL/GenBank/DDBJ databases">
        <title>Draft genome sequence of Thalassospira profundimaris PR54-5.</title>
        <authorList>
            <person name="Lai Q."/>
            <person name="Shao Z."/>
        </authorList>
    </citation>
    <scope>NUCLEOTIDE SEQUENCE [LARGE SCALE GENOMIC DNA]</scope>
    <source>
        <strain evidence="6 7">PR54-5</strain>
    </source>
</reference>